<dbReference type="Proteomes" id="UP000224006">
    <property type="component" value="Chromosome VIII"/>
</dbReference>
<dbReference type="GeneID" id="40313256"/>
<feature type="compositionally biased region" description="Basic and acidic residues" evidence="1">
    <location>
        <begin position="149"/>
        <end position="158"/>
    </location>
</feature>
<feature type="compositionally biased region" description="Acidic residues" evidence="1">
    <location>
        <begin position="168"/>
        <end position="178"/>
    </location>
</feature>
<accession>A0A2A9M9Y4</accession>
<evidence type="ECO:0000313" key="2">
    <source>
        <dbReference type="EMBL" id="PFH33131.1"/>
    </source>
</evidence>
<feature type="region of interest" description="Disordered" evidence="1">
    <location>
        <begin position="84"/>
        <end position="206"/>
    </location>
</feature>
<evidence type="ECO:0000313" key="3">
    <source>
        <dbReference type="Proteomes" id="UP000224006"/>
    </source>
</evidence>
<dbReference type="RefSeq" id="XP_029217140.1">
    <property type="nucleotide sequence ID" value="XM_029366680.1"/>
</dbReference>
<dbReference type="KEGG" id="bbes:BESB_083300"/>
<dbReference type="EMBL" id="NWUJ01000009">
    <property type="protein sequence ID" value="PFH33131.1"/>
    <property type="molecule type" value="Genomic_DNA"/>
</dbReference>
<keyword evidence="3" id="KW-1185">Reference proteome</keyword>
<dbReference type="VEuPathDB" id="ToxoDB:BESB_083300"/>
<name>A0A2A9M9Y4_BESBE</name>
<protein>
    <submittedName>
        <fullName evidence="2">Uncharacterized protein</fullName>
    </submittedName>
</protein>
<proteinExistence type="predicted"/>
<comment type="caution">
    <text evidence="2">The sequence shown here is derived from an EMBL/GenBank/DDBJ whole genome shotgun (WGS) entry which is preliminary data.</text>
</comment>
<sequence>MHVKIVEFRVVAEPRSPPEARAAAPISPPAVASSRAVRGESLCARAEEAAGEAAARSVSVSREEENRRWRLFLAVYVRNSAVAARCSDDTADASEAKLKEAAGPAPPRGGGGAEGPAAPSDAVAAGDPPTPSAVSASGRFGESMGRGGARSDPKEPAHAGEWARGSTEEEVEEGADEVGDARPKRARETEDDAAGRKSEARKVGNFAETRRKGKFLSKKRRVGASLRVARIQAIPLSRGRESSEETSCLHRLPRSVT</sequence>
<feature type="region of interest" description="Disordered" evidence="1">
    <location>
        <begin position="237"/>
        <end position="257"/>
    </location>
</feature>
<feature type="compositionally biased region" description="Basic and acidic residues" evidence="1">
    <location>
        <begin position="179"/>
        <end position="202"/>
    </location>
</feature>
<evidence type="ECO:0000256" key="1">
    <source>
        <dbReference type="SAM" id="MobiDB-lite"/>
    </source>
</evidence>
<reference evidence="2 3" key="1">
    <citation type="submission" date="2017-09" db="EMBL/GenBank/DDBJ databases">
        <title>Genome sequencing of Besnoitia besnoiti strain Bb-Ger1.</title>
        <authorList>
            <person name="Schares G."/>
            <person name="Venepally P."/>
            <person name="Lorenzi H.A."/>
        </authorList>
    </citation>
    <scope>NUCLEOTIDE SEQUENCE [LARGE SCALE GENOMIC DNA]</scope>
    <source>
        <strain evidence="2 3">Bb-Ger1</strain>
    </source>
</reference>
<gene>
    <name evidence="2" type="ORF">BESB_083300</name>
</gene>
<organism evidence="2 3">
    <name type="scientific">Besnoitia besnoiti</name>
    <name type="common">Apicomplexan protozoan</name>
    <dbReference type="NCBI Taxonomy" id="94643"/>
    <lineage>
        <taxon>Eukaryota</taxon>
        <taxon>Sar</taxon>
        <taxon>Alveolata</taxon>
        <taxon>Apicomplexa</taxon>
        <taxon>Conoidasida</taxon>
        <taxon>Coccidia</taxon>
        <taxon>Eucoccidiorida</taxon>
        <taxon>Eimeriorina</taxon>
        <taxon>Sarcocystidae</taxon>
        <taxon>Besnoitia</taxon>
    </lineage>
</organism>
<dbReference type="AlphaFoldDB" id="A0A2A9M9Y4"/>